<evidence type="ECO:0000313" key="8">
    <source>
        <dbReference type="Proteomes" id="UP000440367"/>
    </source>
</evidence>
<evidence type="ECO:0000313" key="2">
    <source>
        <dbReference type="EMBL" id="KAE9139432.1"/>
    </source>
</evidence>
<evidence type="ECO:0000313" key="1">
    <source>
        <dbReference type="EMBL" id="KAE9020241.1"/>
    </source>
</evidence>
<organism evidence="2 9">
    <name type="scientific">Phytophthora fragariae</name>
    <dbReference type="NCBI Taxonomy" id="53985"/>
    <lineage>
        <taxon>Eukaryota</taxon>
        <taxon>Sar</taxon>
        <taxon>Stramenopiles</taxon>
        <taxon>Oomycota</taxon>
        <taxon>Peronosporomycetes</taxon>
        <taxon>Peronosporales</taxon>
        <taxon>Peronosporaceae</taxon>
        <taxon>Phytophthora</taxon>
    </lineage>
</organism>
<evidence type="ECO:0000313" key="11">
    <source>
        <dbReference type="Proteomes" id="UP000476176"/>
    </source>
</evidence>
<dbReference type="Proteomes" id="UP000488956">
    <property type="component" value="Unassembled WGS sequence"/>
</dbReference>
<dbReference type="Proteomes" id="UP000441208">
    <property type="component" value="Unassembled WGS sequence"/>
</dbReference>
<evidence type="ECO:0000313" key="9">
    <source>
        <dbReference type="Proteomes" id="UP000441208"/>
    </source>
</evidence>
<dbReference type="EMBL" id="QXFW01000216">
    <property type="protein sequence ID" value="KAE9020241.1"/>
    <property type="molecule type" value="Genomic_DNA"/>
</dbReference>
<name>A0A6A3TLA2_9STRA</name>
<evidence type="ECO:0000313" key="3">
    <source>
        <dbReference type="EMBL" id="KAE9139978.1"/>
    </source>
</evidence>
<dbReference type="AlphaFoldDB" id="A0A6A3TLA2"/>
<sequence>MTRLSRCVWRLPTFTGTWSDDGDSYGNYLTRLLSIGEEVISKRKTSQKRYRSRREQRIRSMFRIRNDSSETLDERHRSDIDLAERDEAVYGF</sequence>
<accession>A0A6A3TLA2</accession>
<dbReference type="EMBL" id="QXGD01000005">
    <property type="protein sequence ID" value="KAE9258246.1"/>
    <property type="molecule type" value="Genomic_DNA"/>
</dbReference>
<dbReference type="Proteomes" id="UP000460718">
    <property type="component" value="Unassembled WGS sequence"/>
</dbReference>
<dbReference type="Proteomes" id="UP000476176">
    <property type="component" value="Unassembled WGS sequence"/>
</dbReference>
<dbReference type="EMBL" id="QXFZ01000023">
    <property type="protein sequence ID" value="KAE9139432.1"/>
    <property type="molecule type" value="Genomic_DNA"/>
</dbReference>
<evidence type="ECO:0000313" key="7">
    <source>
        <dbReference type="Proteomes" id="UP000433483"/>
    </source>
</evidence>
<evidence type="ECO:0000313" key="5">
    <source>
        <dbReference type="EMBL" id="KAE9252217.1"/>
    </source>
</evidence>
<evidence type="ECO:0000313" key="12">
    <source>
        <dbReference type="Proteomes" id="UP000488956"/>
    </source>
</evidence>
<gene>
    <name evidence="6" type="ORF">PF002_g271</name>
    <name evidence="5" type="ORF">PF004_g2079</name>
    <name evidence="4" type="ORF">PF005_g388</name>
    <name evidence="2" type="ORF">PF007_g1027</name>
    <name evidence="3" type="ORF">PF010_g363</name>
    <name evidence="1" type="ORF">PF011_g5499</name>
</gene>
<evidence type="ECO:0000313" key="4">
    <source>
        <dbReference type="EMBL" id="KAE9238094.1"/>
    </source>
</evidence>
<dbReference type="Proteomes" id="UP000440367">
    <property type="component" value="Unassembled WGS sequence"/>
</dbReference>
<evidence type="ECO:0000313" key="10">
    <source>
        <dbReference type="Proteomes" id="UP000460718"/>
    </source>
</evidence>
<keyword evidence="7" id="KW-1185">Reference proteome</keyword>
<dbReference type="EMBL" id="QXGB01000007">
    <property type="protein sequence ID" value="KAE9238094.1"/>
    <property type="molecule type" value="Genomic_DNA"/>
</dbReference>
<dbReference type="EMBL" id="QXFX01000007">
    <property type="protein sequence ID" value="KAE9139978.1"/>
    <property type="molecule type" value="Genomic_DNA"/>
</dbReference>
<reference evidence="7 8" key="1">
    <citation type="submission" date="2018-08" db="EMBL/GenBank/DDBJ databases">
        <title>Genomic investigation of the strawberry pathogen Phytophthora fragariae indicates pathogenicity is determined by transcriptional variation in three key races.</title>
        <authorList>
            <person name="Adams T.M."/>
            <person name="Armitage A.D."/>
            <person name="Sobczyk M.K."/>
            <person name="Bates H.J."/>
            <person name="Dunwell J.M."/>
            <person name="Nellist C.F."/>
            <person name="Harrison R.J."/>
        </authorList>
    </citation>
    <scope>NUCLEOTIDE SEQUENCE [LARGE SCALE GENOMIC DNA]</scope>
    <source>
        <strain evidence="6 8">BC-1</strain>
        <strain evidence="5 11">BC-23</strain>
        <strain evidence="4 7">NOV-27</strain>
        <strain evidence="2 9">NOV-71</strain>
        <strain evidence="3 12">ONT-3</strain>
        <strain evidence="1 10">SCRP245</strain>
    </source>
</reference>
<dbReference type="Proteomes" id="UP000433483">
    <property type="component" value="Unassembled WGS sequence"/>
</dbReference>
<proteinExistence type="predicted"/>
<dbReference type="EMBL" id="QXGC01000056">
    <property type="protein sequence ID" value="KAE9252217.1"/>
    <property type="molecule type" value="Genomic_DNA"/>
</dbReference>
<evidence type="ECO:0000313" key="6">
    <source>
        <dbReference type="EMBL" id="KAE9258246.1"/>
    </source>
</evidence>
<protein>
    <submittedName>
        <fullName evidence="2">Uncharacterized protein</fullName>
    </submittedName>
</protein>
<comment type="caution">
    <text evidence="2">The sequence shown here is derived from an EMBL/GenBank/DDBJ whole genome shotgun (WGS) entry which is preliminary data.</text>
</comment>